<keyword evidence="8" id="KW-1185">Reference proteome</keyword>
<protein>
    <submittedName>
        <fullName evidence="7">Uncharacterized protein</fullName>
    </submittedName>
</protein>
<accession>A0AAQ4DW31</accession>
<reference evidence="7 8" key="1">
    <citation type="journal article" date="2023" name="Arcadia Sci">
        <title>De novo assembly of a long-read Amblyomma americanum tick genome.</title>
        <authorList>
            <person name="Chou S."/>
            <person name="Poskanzer K.E."/>
            <person name="Rollins M."/>
            <person name="Thuy-Boun P.S."/>
        </authorList>
    </citation>
    <scope>NUCLEOTIDE SEQUENCE [LARGE SCALE GENOMIC DNA]</scope>
    <source>
        <strain evidence="7">F_SG_1</strain>
        <tissue evidence="7">Salivary glands</tissue>
    </source>
</reference>
<evidence type="ECO:0000256" key="4">
    <source>
        <dbReference type="ARBA" id="ARBA00022989"/>
    </source>
</evidence>
<proteinExistence type="inferred from homology"/>
<organism evidence="7 8">
    <name type="scientific">Amblyomma americanum</name>
    <name type="common">Lone star tick</name>
    <dbReference type="NCBI Taxonomy" id="6943"/>
    <lineage>
        <taxon>Eukaryota</taxon>
        <taxon>Metazoa</taxon>
        <taxon>Ecdysozoa</taxon>
        <taxon>Arthropoda</taxon>
        <taxon>Chelicerata</taxon>
        <taxon>Arachnida</taxon>
        <taxon>Acari</taxon>
        <taxon>Parasitiformes</taxon>
        <taxon>Ixodida</taxon>
        <taxon>Ixodoidea</taxon>
        <taxon>Ixodidae</taxon>
        <taxon>Amblyomminae</taxon>
        <taxon>Amblyomma</taxon>
    </lineage>
</organism>
<dbReference type="GO" id="GO:0005783">
    <property type="term" value="C:endoplasmic reticulum"/>
    <property type="evidence" value="ECO:0007669"/>
    <property type="project" value="TreeGrafter"/>
</dbReference>
<evidence type="ECO:0000313" key="7">
    <source>
        <dbReference type="EMBL" id="KAK8766671.1"/>
    </source>
</evidence>
<feature type="transmembrane region" description="Helical" evidence="6">
    <location>
        <begin position="150"/>
        <end position="176"/>
    </location>
</feature>
<gene>
    <name evidence="7" type="ORF">V5799_006549</name>
</gene>
<feature type="transmembrane region" description="Helical" evidence="6">
    <location>
        <begin position="220"/>
        <end position="239"/>
    </location>
</feature>
<evidence type="ECO:0000313" key="8">
    <source>
        <dbReference type="Proteomes" id="UP001321473"/>
    </source>
</evidence>
<evidence type="ECO:0000256" key="1">
    <source>
        <dbReference type="ARBA" id="ARBA00004141"/>
    </source>
</evidence>
<name>A0AAQ4DW31_AMBAM</name>
<dbReference type="Proteomes" id="UP001321473">
    <property type="component" value="Unassembled WGS sequence"/>
</dbReference>
<dbReference type="GO" id="GO:0016236">
    <property type="term" value="P:macroautophagy"/>
    <property type="evidence" value="ECO:0007669"/>
    <property type="project" value="TreeGrafter"/>
</dbReference>
<dbReference type="PANTHER" id="PTHR21389">
    <property type="entry name" value="P53 INDUCED PROTEIN"/>
    <property type="match status" value="1"/>
</dbReference>
<dbReference type="GO" id="GO:0016020">
    <property type="term" value="C:membrane"/>
    <property type="evidence" value="ECO:0007669"/>
    <property type="project" value="UniProtKB-SubCell"/>
</dbReference>
<comment type="similarity">
    <text evidence="2">Belongs to the EI24 family.</text>
</comment>
<dbReference type="Pfam" id="PF07264">
    <property type="entry name" value="EI24"/>
    <property type="match status" value="1"/>
</dbReference>
<comment type="caution">
    <text evidence="7">The sequence shown here is derived from an EMBL/GenBank/DDBJ whole genome shotgun (WGS) entry which is preliminary data.</text>
</comment>
<comment type="subcellular location">
    <subcellularLocation>
        <location evidence="1">Membrane</location>
        <topology evidence="1">Multi-pass membrane protein</topology>
    </subcellularLocation>
</comment>
<dbReference type="AlphaFoldDB" id="A0AAQ4DW31"/>
<sequence>MDALRGVSDCFKGAFIVETARPIAPDGAPAAQPPRLERRDDGGPSVLLNPLWRCVFSVGVFGVCGLGIAVFDMWTWAQLLLVFESEALCLGLLFLVVMLLNNLVFQDIADLAFDRTAGSQPSILKSLTRMLADTVSNVLMHMSFLLQAHLFGMLPVGSLTIFFLVHLSLLCSLNAFDYKWRSVGWGLAQRIRFVEDNWIYFVGFGMPLAFFTWLPSSFFLRGVIFIFSFPFLIVAAYATTRPTGPAR</sequence>
<feature type="transmembrane region" description="Helical" evidence="6">
    <location>
        <begin position="50"/>
        <end position="75"/>
    </location>
</feature>
<evidence type="ECO:0000256" key="2">
    <source>
        <dbReference type="ARBA" id="ARBA00010970"/>
    </source>
</evidence>
<keyword evidence="4 6" id="KW-1133">Transmembrane helix</keyword>
<evidence type="ECO:0000256" key="5">
    <source>
        <dbReference type="ARBA" id="ARBA00023136"/>
    </source>
</evidence>
<dbReference type="EMBL" id="JARKHS020026121">
    <property type="protein sequence ID" value="KAK8766671.1"/>
    <property type="molecule type" value="Genomic_DNA"/>
</dbReference>
<keyword evidence="5 6" id="KW-0472">Membrane</keyword>
<evidence type="ECO:0000256" key="6">
    <source>
        <dbReference type="SAM" id="Phobius"/>
    </source>
</evidence>
<evidence type="ECO:0000256" key="3">
    <source>
        <dbReference type="ARBA" id="ARBA00022692"/>
    </source>
</evidence>
<feature type="transmembrane region" description="Helical" evidence="6">
    <location>
        <begin position="87"/>
        <end position="105"/>
    </location>
</feature>
<feature type="transmembrane region" description="Helical" evidence="6">
    <location>
        <begin position="197"/>
        <end position="214"/>
    </location>
</feature>
<dbReference type="InterPro" id="IPR059112">
    <property type="entry name" value="CysZ/EI24"/>
</dbReference>
<keyword evidence="3 6" id="KW-0812">Transmembrane</keyword>
<dbReference type="PANTHER" id="PTHR21389:SF0">
    <property type="entry name" value="ETOPOSIDE-INDUCED PROTEIN 2.4 HOMOLOG"/>
    <property type="match status" value="1"/>
</dbReference>